<protein>
    <submittedName>
        <fullName evidence="5">3-oxoacyl-[acyl-carrier-protein] synthase II</fullName>
    </submittedName>
</protein>
<evidence type="ECO:0000259" key="4">
    <source>
        <dbReference type="PROSITE" id="PS52004"/>
    </source>
</evidence>
<accession>A0A2T0ZVQ9</accession>
<dbReference type="CDD" id="cd00834">
    <property type="entry name" value="KAS_I_II"/>
    <property type="match status" value="1"/>
</dbReference>
<proteinExistence type="inferred from homology"/>
<dbReference type="InterPro" id="IPR014030">
    <property type="entry name" value="Ketoacyl_synth_N"/>
</dbReference>
<dbReference type="SMART" id="SM00825">
    <property type="entry name" value="PKS_KS"/>
    <property type="match status" value="1"/>
</dbReference>
<dbReference type="Pfam" id="PF00109">
    <property type="entry name" value="ketoacyl-synt"/>
    <property type="match status" value="1"/>
</dbReference>
<dbReference type="PROSITE" id="PS52004">
    <property type="entry name" value="KS3_2"/>
    <property type="match status" value="1"/>
</dbReference>
<keyword evidence="6" id="KW-1185">Reference proteome</keyword>
<dbReference type="SUPFAM" id="SSF53901">
    <property type="entry name" value="Thiolase-like"/>
    <property type="match status" value="1"/>
</dbReference>
<dbReference type="EMBL" id="PVUE01000017">
    <property type="protein sequence ID" value="PRZ40446.1"/>
    <property type="molecule type" value="Genomic_DNA"/>
</dbReference>
<evidence type="ECO:0000313" key="5">
    <source>
        <dbReference type="EMBL" id="PRZ40446.1"/>
    </source>
</evidence>
<dbReference type="InterPro" id="IPR016039">
    <property type="entry name" value="Thiolase-like"/>
</dbReference>
<keyword evidence="2 3" id="KW-0808">Transferase</keyword>
<feature type="domain" description="Ketosynthase family 3 (KS3)" evidence="4">
    <location>
        <begin position="7"/>
        <end position="397"/>
    </location>
</feature>
<dbReference type="Proteomes" id="UP000237752">
    <property type="component" value="Unassembled WGS sequence"/>
</dbReference>
<comment type="similarity">
    <text evidence="1 3">Belongs to the thiolase-like superfamily. Beta-ketoacyl-ACP synthases family.</text>
</comment>
<dbReference type="AlphaFoldDB" id="A0A2T0ZVQ9"/>
<dbReference type="InterPro" id="IPR020841">
    <property type="entry name" value="PKS_Beta-ketoAc_synthase_dom"/>
</dbReference>
<dbReference type="InterPro" id="IPR000794">
    <property type="entry name" value="Beta-ketoacyl_synthase"/>
</dbReference>
<evidence type="ECO:0000256" key="3">
    <source>
        <dbReference type="RuleBase" id="RU003694"/>
    </source>
</evidence>
<comment type="caution">
    <text evidence="5">The sequence shown here is derived from an EMBL/GenBank/DDBJ whole genome shotgun (WGS) entry which is preliminary data.</text>
</comment>
<dbReference type="GO" id="GO:0006633">
    <property type="term" value="P:fatty acid biosynthetic process"/>
    <property type="evidence" value="ECO:0007669"/>
    <property type="project" value="InterPro"/>
</dbReference>
<dbReference type="InterPro" id="IPR014031">
    <property type="entry name" value="Ketoacyl_synth_C"/>
</dbReference>
<sequence length="400" mass="41343">MHETRDGRRVVITGLGVVAPCGTGLDAFWNGLGAPVAPSVMRTVQDFDPKAYGLKHVDARRLDRFAQIAYAAGKMALEDAFEDGDVSEYSEWKRGIIMGTGIGGAFSWEANAEALMTKGERAVSPLTVPMVMPNAGSAALSMRLGFRGPVETVTTACASGTHAIANGAKLIASGRCDVMLVGGSDACQTGVMNGGFTNMKALSSSGISRPFDTERDGFCSAEAGGVLVLEELAHARKRGARIYAEVAGSGSTADAHHITAPDPEGAGAVMCMRAALEDAGLEAGQITHINAHGTSTPLNDAAESGAVAKLFGTDPGPAMTSIKGVTGHSLGAAGAVEGVALALSFHNKKIPPTMHTENVDPKIEVDIVREWRDWEPGPAISNSFAFGGHNGSVIFTPVPA</sequence>
<dbReference type="PANTHER" id="PTHR11712">
    <property type="entry name" value="POLYKETIDE SYNTHASE-RELATED"/>
    <property type="match status" value="1"/>
</dbReference>
<dbReference type="InterPro" id="IPR018201">
    <property type="entry name" value="Ketoacyl_synth_AS"/>
</dbReference>
<dbReference type="RefSeq" id="WP_106350315.1">
    <property type="nucleotide sequence ID" value="NZ_PVUE01000017.1"/>
</dbReference>
<evidence type="ECO:0000256" key="2">
    <source>
        <dbReference type="ARBA" id="ARBA00022679"/>
    </source>
</evidence>
<dbReference type="Gene3D" id="3.40.47.10">
    <property type="match status" value="1"/>
</dbReference>
<evidence type="ECO:0000313" key="6">
    <source>
        <dbReference type="Proteomes" id="UP000237752"/>
    </source>
</evidence>
<dbReference type="NCBIfam" id="NF005589">
    <property type="entry name" value="PRK07314.1"/>
    <property type="match status" value="1"/>
</dbReference>
<name>A0A2T0ZVQ9_9ACTN</name>
<dbReference type="OrthoDB" id="9808669at2"/>
<reference evidence="5 6" key="1">
    <citation type="submission" date="2018-03" db="EMBL/GenBank/DDBJ databases">
        <title>Genomic Encyclopedia of Archaeal and Bacterial Type Strains, Phase II (KMG-II): from individual species to whole genera.</title>
        <authorList>
            <person name="Goeker M."/>
        </authorList>
    </citation>
    <scope>NUCLEOTIDE SEQUENCE [LARGE SCALE GENOMIC DNA]</scope>
    <source>
        <strain evidence="5 6">DSM 100065</strain>
    </source>
</reference>
<organism evidence="5 6">
    <name type="scientific">Antricoccus suffuscus</name>
    <dbReference type="NCBI Taxonomy" id="1629062"/>
    <lineage>
        <taxon>Bacteria</taxon>
        <taxon>Bacillati</taxon>
        <taxon>Actinomycetota</taxon>
        <taxon>Actinomycetes</taxon>
        <taxon>Geodermatophilales</taxon>
        <taxon>Antricoccaceae</taxon>
        <taxon>Antricoccus</taxon>
    </lineage>
</organism>
<evidence type="ECO:0000256" key="1">
    <source>
        <dbReference type="ARBA" id="ARBA00008467"/>
    </source>
</evidence>
<dbReference type="Pfam" id="PF02801">
    <property type="entry name" value="Ketoacyl-synt_C"/>
    <property type="match status" value="1"/>
</dbReference>
<dbReference type="GO" id="GO:0004315">
    <property type="term" value="F:3-oxoacyl-[acyl-carrier-protein] synthase activity"/>
    <property type="evidence" value="ECO:0007669"/>
    <property type="project" value="InterPro"/>
</dbReference>
<dbReference type="PROSITE" id="PS00606">
    <property type="entry name" value="KS3_1"/>
    <property type="match status" value="1"/>
</dbReference>
<dbReference type="PANTHER" id="PTHR11712:SF336">
    <property type="entry name" value="3-OXOACYL-[ACYL-CARRIER-PROTEIN] SYNTHASE, MITOCHONDRIAL"/>
    <property type="match status" value="1"/>
</dbReference>
<gene>
    <name evidence="5" type="ORF">CLV47_11783</name>
</gene>